<evidence type="ECO:0000313" key="2">
    <source>
        <dbReference type="EMBL" id="MBC3540779.1"/>
    </source>
</evidence>
<reference evidence="2 3" key="1">
    <citation type="journal article" date="2019" name="Int. J. Syst. Evol. Microbiol.">
        <title>Rufibacter sediminis sp. nov., isolated from freshwater lake sediment.</title>
        <authorList>
            <person name="Qu J.H."/>
            <person name="Zhang L.J."/>
            <person name="Fu Y.H."/>
            <person name="Li H.F."/>
        </authorList>
    </citation>
    <scope>NUCLEOTIDE SEQUENCE [LARGE SCALE GENOMIC DNA]</scope>
    <source>
        <strain evidence="2 3">H-1</strain>
    </source>
</reference>
<feature type="transmembrane region" description="Helical" evidence="1">
    <location>
        <begin position="88"/>
        <end position="106"/>
    </location>
</feature>
<evidence type="ECO:0008006" key="4">
    <source>
        <dbReference type="Google" id="ProtNLM"/>
    </source>
</evidence>
<keyword evidence="1" id="KW-0812">Transmembrane</keyword>
<keyword evidence="1" id="KW-0472">Membrane</keyword>
<keyword evidence="3" id="KW-1185">Reference proteome</keyword>
<gene>
    <name evidence="2" type="ORF">H7U12_13885</name>
</gene>
<dbReference type="Proteomes" id="UP000659698">
    <property type="component" value="Unassembled WGS sequence"/>
</dbReference>
<dbReference type="EMBL" id="JACOAF010000031">
    <property type="protein sequence ID" value="MBC3540779.1"/>
    <property type="molecule type" value="Genomic_DNA"/>
</dbReference>
<organism evidence="2 3">
    <name type="scientific">Rufibacter sediminis</name>
    <dbReference type="NCBI Taxonomy" id="2762756"/>
    <lineage>
        <taxon>Bacteria</taxon>
        <taxon>Pseudomonadati</taxon>
        <taxon>Bacteroidota</taxon>
        <taxon>Cytophagia</taxon>
        <taxon>Cytophagales</taxon>
        <taxon>Hymenobacteraceae</taxon>
        <taxon>Rufibacter</taxon>
    </lineage>
</organism>
<protein>
    <recommendedName>
        <fullName evidence="4">Glycosyltransferase RgtA/B/C/D-like domain-containing protein</fullName>
    </recommendedName>
</protein>
<dbReference type="RefSeq" id="WP_186638954.1">
    <property type="nucleotide sequence ID" value="NZ_JAFMZN010000011.1"/>
</dbReference>
<evidence type="ECO:0000313" key="3">
    <source>
        <dbReference type="Proteomes" id="UP000659698"/>
    </source>
</evidence>
<evidence type="ECO:0000256" key="1">
    <source>
        <dbReference type="SAM" id="Phobius"/>
    </source>
</evidence>
<feature type="transmembrane region" description="Helical" evidence="1">
    <location>
        <begin position="140"/>
        <end position="160"/>
    </location>
</feature>
<feature type="transmembrane region" description="Helical" evidence="1">
    <location>
        <begin position="21"/>
        <end position="40"/>
    </location>
</feature>
<sequence>MPDRPFFTYTASSLRPTYLRLIPVLAWGILQYFLYCKLGVKVTADAAFRFLPYARDIATDFHFGMGQDIRYAGYTSILAVFLKANAPLFYLVAFQAVLSLVALVLIQRIVETLTNSHLCAFVAALLVATCQDIQQWNYYVLTESVFTSAMVFCFAVLILCKNRILQLLSLPLWLFTSMIRPNGFIMIAAALLYFFQLYYPKMPASTRRKMWYAAGASFVLLLALINQLLGLSPSLKRMRAEK</sequence>
<proteinExistence type="predicted"/>
<comment type="caution">
    <text evidence="2">The sequence shown here is derived from an EMBL/GenBank/DDBJ whole genome shotgun (WGS) entry which is preliminary data.</text>
</comment>
<feature type="transmembrane region" description="Helical" evidence="1">
    <location>
        <begin position="210"/>
        <end position="229"/>
    </location>
</feature>
<feature type="transmembrane region" description="Helical" evidence="1">
    <location>
        <begin position="172"/>
        <end position="198"/>
    </location>
</feature>
<keyword evidence="1" id="KW-1133">Transmembrane helix</keyword>
<accession>A0ABR6VUE3</accession>
<name>A0ABR6VUE3_9BACT</name>